<accession>A0A0S2KML8</accession>
<evidence type="ECO:0000313" key="2">
    <source>
        <dbReference type="Proteomes" id="UP000056252"/>
    </source>
</evidence>
<gene>
    <name evidence="1" type="ORF">AS203_11000</name>
</gene>
<dbReference type="PANTHER" id="PTHR35810:SF1">
    <property type="entry name" value="CYTOPLASMIC PROTEIN"/>
    <property type="match status" value="1"/>
</dbReference>
<keyword evidence="1" id="KW-0238">DNA-binding</keyword>
<dbReference type="OrthoDB" id="9802752at2"/>
<dbReference type="eggNOG" id="COG3943">
    <property type="taxonomic scope" value="Bacteria"/>
</dbReference>
<dbReference type="EMBL" id="CP013195">
    <property type="protein sequence ID" value="ALO49542.1"/>
    <property type="molecule type" value="Genomic_DNA"/>
</dbReference>
<dbReference type="Pfam" id="PF13310">
    <property type="entry name" value="Virulence_RhuM"/>
    <property type="match status" value="1"/>
</dbReference>
<dbReference type="GO" id="GO:0003677">
    <property type="term" value="F:DNA binding"/>
    <property type="evidence" value="ECO:0007669"/>
    <property type="project" value="UniProtKB-KW"/>
</dbReference>
<dbReference type="InterPro" id="IPR011204">
    <property type="entry name" value="Virulence_RhuM-like"/>
</dbReference>
<organism evidence="1 2">
    <name type="scientific">Hoylesella enoeca</name>
    <dbReference type="NCBI Taxonomy" id="76123"/>
    <lineage>
        <taxon>Bacteria</taxon>
        <taxon>Pseudomonadati</taxon>
        <taxon>Bacteroidota</taxon>
        <taxon>Bacteroidia</taxon>
        <taxon>Bacteroidales</taxon>
        <taxon>Prevotellaceae</taxon>
        <taxon>Hoylesella</taxon>
    </lineage>
</organism>
<dbReference type="STRING" id="76123.AS203_11000"/>
<sequence length="286" mass="33147">MEEYTNDNNEIILYQSEDTVKINVRIADDTVWLTQAQLVELFQSSKANISEHIKSIYQQQELDSSATVRKFRTVRYEGKRQISRDLVHYNLDTIISIGYRVNTKRGIHFRQWATQVLKDHLLKGYSVNHRLSQLENRMDRNEEQIAFFVRTALPPVEGVFYDGQVFDAYVFASNLVRSAQHSIVLIDNYIDESVLTILAKRRENIAITLFTAANSPLFHLDLNRYQTQYGPTKLCRCKTVHDRFLIIDNVVYHLGASLKDLGKKLFAFSKMEIPAQTILSHISITD</sequence>
<proteinExistence type="predicted"/>
<dbReference type="AlphaFoldDB" id="A0A0S2KML8"/>
<dbReference type="KEGG" id="peo:AS203_11000"/>
<keyword evidence="2" id="KW-1185">Reference proteome</keyword>
<name>A0A0S2KML8_9BACT</name>
<protein>
    <submittedName>
        <fullName evidence="1">DNA-binding protein</fullName>
    </submittedName>
</protein>
<dbReference type="Proteomes" id="UP000056252">
    <property type="component" value="Chromosome"/>
</dbReference>
<evidence type="ECO:0000313" key="1">
    <source>
        <dbReference type="EMBL" id="ALO49542.1"/>
    </source>
</evidence>
<dbReference type="RefSeq" id="WP_025065590.1">
    <property type="nucleotide sequence ID" value="NZ_CP013195.1"/>
</dbReference>
<reference evidence="2" key="1">
    <citation type="submission" date="2015-11" db="EMBL/GenBank/DDBJ databases">
        <authorList>
            <person name="Holder M.E."/>
            <person name="Ajami N.J."/>
            <person name="Petrosino J.F."/>
        </authorList>
    </citation>
    <scope>NUCLEOTIDE SEQUENCE [LARGE SCALE GENOMIC DNA]</scope>
    <source>
        <strain evidence="2">F0113</strain>
    </source>
</reference>
<dbReference type="PANTHER" id="PTHR35810">
    <property type="entry name" value="CYTOPLASMIC PROTEIN-RELATED"/>
    <property type="match status" value="1"/>
</dbReference>